<dbReference type="SUPFAM" id="SSF56601">
    <property type="entry name" value="beta-lactamase/transpeptidase-like"/>
    <property type="match status" value="1"/>
</dbReference>
<dbReference type="AlphaFoldDB" id="A0A2T7UJN5"/>
<dbReference type="Pfam" id="PF00144">
    <property type="entry name" value="Beta-lactamase"/>
    <property type="match status" value="1"/>
</dbReference>
<evidence type="ECO:0000259" key="1">
    <source>
        <dbReference type="Pfam" id="PF00144"/>
    </source>
</evidence>
<dbReference type="InterPro" id="IPR001466">
    <property type="entry name" value="Beta-lactam-related"/>
</dbReference>
<dbReference type="RefSeq" id="WP_107751696.1">
    <property type="nucleotide sequence ID" value="NZ_QBKF01000005.1"/>
</dbReference>
<name>A0A2T7UJN5_9RHOB</name>
<dbReference type="PANTHER" id="PTHR43283:SF14">
    <property type="entry name" value="BLL8153 PROTEIN"/>
    <property type="match status" value="1"/>
</dbReference>
<evidence type="ECO:0000313" key="2">
    <source>
        <dbReference type="EMBL" id="PVE44875.1"/>
    </source>
</evidence>
<sequence length="388" mass="42219">MRKIFRRLGWGLVALILVLAALAVWKREELTRLMAVNSLFAEDRIVGNFSHMDTLFLSRGMAGGTPSPLPEGPRATLPDGFDAWAEARQVTGIVVLHGGEIVYEDYRLGTAQGDPRISWSVAKSALSLLLGTLVADGTIPDLDAPVTQYAPALRQSAYDGATIRQVLRMESGVAFNEDYLDFWSDINRMGRVLALGGSMDGFAAGQSARRSAPGSDWQYVSIDTHVIGMVIRGATGRSIPDLMSERIFQPLGLDRDPYYVTDGEGVAFVLGGLNLTTRDYARIGQMVLQNGEWQGRQIVPADWIAESTAPGPFTAESGTGYGYQWWLPPDARAGEVWARGVYGQEIWIDRTNDVVIAVNSADRGFTAPGVMTEKIALFRAIADSLSAN</sequence>
<reference evidence="2 3" key="1">
    <citation type="journal article" date="2011" name="Syst. Appl. Microbiol.">
        <title>Defluviimonas denitrificans gen. nov., sp. nov., and Pararhodobacter aggregans gen. nov., sp. nov., non-phototrophic Rhodobacteraceae from the biofilter of a marine aquaculture.</title>
        <authorList>
            <person name="Foesel B.U."/>
            <person name="Drake H.L."/>
            <person name="Schramm A."/>
        </authorList>
    </citation>
    <scope>NUCLEOTIDE SEQUENCE [LARGE SCALE GENOMIC DNA]</scope>
    <source>
        <strain evidence="2 3">D1-19</strain>
    </source>
</reference>
<protein>
    <submittedName>
        <fullName evidence="2">6-aminohexanoate hydrolase</fullName>
    </submittedName>
</protein>
<comment type="caution">
    <text evidence="2">The sequence shown here is derived from an EMBL/GenBank/DDBJ whole genome shotgun (WGS) entry which is preliminary data.</text>
</comment>
<feature type="domain" description="Beta-lactamase-related" evidence="1">
    <location>
        <begin position="93"/>
        <end position="365"/>
    </location>
</feature>
<dbReference type="InterPro" id="IPR012338">
    <property type="entry name" value="Beta-lactam/transpept-like"/>
</dbReference>
<dbReference type="Gene3D" id="3.40.710.10">
    <property type="entry name" value="DD-peptidase/beta-lactamase superfamily"/>
    <property type="match status" value="1"/>
</dbReference>
<organism evidence="2 3">
    <name type="scientific">Pararhodobacter aggregans</name>
    <dbReference type="NCBI Taxonomy" id="404875"/>
    <lineage>
        <taxon>Bacteria</taxon>
        <taxon>Pseudomonadati</taxon>
        <taxon>Pseudomonadota</taxon>
        <taxon>Alphaproteobacteria</taxon>
        <taxon>Rhodobacterales</taxon>
        <taxon>Paracoccaceae</taxon>
        <taxon>Pararhodobacter</taxon>
    </lineage>
</organism>
<evidence type="ECO:0000313" key="3">
    <source>
        <dbReference type="Proteomes" id="UP000244810"/>
    </source>
</evidence>
<proteinExistence type="predicted"/>
<dbReference type="InterPro" id="IPR050789">
    <property type="entry name" value="Diverse_Enzym_Activities"/>
</dbReference>
<keyword evidence="2" id="KW-0378">Hydrolase</keyword>
<accession>A0A2T7UJN5</accession>
<dbReference type="GO" id="GO:0016787">
    <property type="term" value="F:hydrolase activity"/>
    <property type="evidence" value="ECO:0007669"/>
    <property type="project" value="UniProtKB-KW"/>
</dbReference>
<dbReference type="PANTHER" id="PTHR43283">
    <property type="entry name" value="BETA-LACTAMASE-RELATED"/>
    <property type="match status" value="1"/>
</dbReference>
<gene>
    <name evidence="2" type="ORF">DDE23_24420</name>
</gene>
<keyword evidence="3" id="KW-1185">Reference proteome</keyword>
<dbReference type="Proteomes" id="UP000244810">
    <property type="component" value="Unassembled WGS sequence"/>
</dbReference>
<dbReference type="OrthoDB" id="9814204at2"/>
<dbReference type="EMBL" id="QDDR01000022">
    <property type="protein sequence ID" value="PVE44875.1"/>
    <property type="molecule type" value="Genomic_DNA"/>
</dbReference>